<sequence>MGLQIAATTGCRSSGFNYMLPTSSCARLRLLSSPASLSFNNNLIKRKQIVLRGYNSSKGRRRGGCGIVASSDVATPSVWDDWKPAKASSTPSLSDILWPSAGAFAAMALLGKMDQILALKGLSMTIAPLGAVSAVLFATPSSPAARKYNMFISQIGCAAIGVLAFTIFGPGWVARAAGLAACIAYMIYTGSIHPPAASLPLLFIDGVKLHHLNFWYALFPGAAGCILLSLIQEVVVYLKENFKF</sequence>
<proteinExistence type="predicted"/>
<evidence type="ECO:0000313" key="1">
    <source>
        <dbReference type="EMBL" id="KAI4336043.1"/>
    </source>
</evidence>
<protein>
    <submittedName>
        <fullName evidence="1">Uncharacterized protein</fullName>
    </submittedName>
</protein>
<accession>A0ACB9NHR2</accession>
<organism evidence="1 2">
    <name type="scientific">Bauhinia variegata</name>
    <name type="common">Purple orchid tree</name>
    <name type="synonym">Phanera variegata</name>
    <dbReference type="NCBI Taxonomy" id="167791"/>
    <lineage>
        <taxon>Eukaryota</taxon>
        <taxon>Viridiplantae</taxon>
        <taxon>Streptophyta</taxon>
        <taxon>Embryophyta</taxon>
        <taxon>Tracheophyta</taxon>
        <taxon>Spermatophyta</taxon>
        <taxon>Magnoliopsida</taxon>
        <taxon>eudicotyledons</taxon>
        <taxon>Gunneridae</taxon>
        <taxon>Pentapetalae</taxon>
        <taxon>rosids</taxon>
        <taxon>fabids</taxon>
        <taxon>Fabales</taxon>
        <taxon>Fabaceae</taxon>
        <taxon>Cercidoideae</taxon>
        <taxon>Cercideae</taxon>
        <taxon>Bauhiniinae</taxon>
        <taxon>Bauhinia</taxon>
    </lineage>
</organism>
<gene>
    <name evidence="1" type="ORF">L6164_014619</name>
</gene>
<reference evidence="1 2" key="1">
    <citation type="journal article" date="2022" name="DNA Res.">
        <title>Chromosomal-level genome assembly of the orchid tree Bauhinia variegata (Leguminosae; Cercidoideae) supports the allotetraploid origin hypothesis of Bauhinia.</title>
        <authorList>
            <person name="Zhong Y."/>
            <person name="Chen Y."/>
            <person name="Zheng D."/>
            <person name="Pang J."/>
            <person name="Liu Y."/>
            <person name="Luo S."/>
            <person name="Meng S."/>
            <person name="Qian L."/>
            <person name="Wei D."/>
            <person name="Dai S."/>
            <person name="Zhou R."/>
        </authorList>
    </citation>
    <scope>NUCLEOTIDE SEQUENCE [LARGE SCALE GENOMIC DNA]</scope>
    <source>
        <strain evidence="1">BV-YZ2020</strain>
    </source>
</reference>
<dbReference type="Proteomes" id="UP000828941">
    <property type="component" value="Chromosome 6"/>
</dbReference>
<evidence type="ECO:0000313" key="2">
    <source>
        <dbReference type="Proteomes" id="UP000828941"/>
    </source>
</evidence>
<name>A0ACB9NHR2_BAUVA</name>
<dbReference type="EMBL" id="CM039431">
    <property type="protein sequence ID" value="KAI4336043.1"/>
    <property type="molecule type" value="Genomic_DNA"/>
</dbReference>
<comment type="caution">
    <text evidence="1">The sequence shown here is derived from an EMBL/GenBank/DDBJ whole genome shotgun (WGS) entry which is preliminary data.</text>
</comment>
<keyword evidence="2" id="KW-1185">Reference proteome</keyword>